<protein>
    <submittedName>
        <fullName evidence="3">Uncharacterized protein</fullName>
    </submittedName>
</protein>
<sequence length="210" mass="22854">MVVAVCYYVPPFPPRRALVHLVIIIPYFCSTWKMLSVVLTMKPAQPRGTDHSPHQGLPVLNERQQNRSNSSPTVHPGPRARSGPAAPKSKQNVRKNLAAPASWKTTIIHSGIEPPSSGNGHWPTGSQYSCRSQIQSARKGGKTKHYSVEDGVGSHRALSSQRLLSLGIYSAADYKLYRKAGDLLPFLVGSQSGVREPPRGPRDTKCGVGK</sequence>
<comment type="caution">
    <text evidence="3">The sequence shown here is derived from an EMBL/GenBank/DDBJ whole genome shotgun (WGS) entry which is preliminary data.</text>
</comment>
<reference evidence="3 4" key="1">
    <citation type="submission" date="2021-06" db="EMBL/GenBank/DDBJ databases">
        <authorList>
            <person name="Palmer J.M."/>
        </authorList>
    </citation>
    <scope>NUCLEOTIDE SEQUENCE [LARGE SCALE GENOMIC DNA]</scope>
    <source>
        <strain evidence="3 4">AS_MEX2019</strain>
        <tissue evidence="3">Muscle</tissue>
    </source>
</reference>
<feature type="compositionally biased region" description="Low complexity" evidence="1">
    <location>
        <begin position="76"/>
        <end position="87"/>
    </location>
</feature>
<evidence type="ECO:0000256" key="2">
    <source>
        <dbReference type="SAM" id="Phobius"/>
    </source>
</evidence>
<accession>A0ABV0Y9L2</accession>
<feature type="region of interest" description="Disordered" evidence="1">
    <location>
        <begin position="190"/>
        <end position="210"/>
    </location>
</feature>
<evidence type="ECO:0000256" key="1">
    <source>
        <dbReference type="SAM" id="MobiDB-lite"/>
    </source>
</evidence>
<dbReference type="EMBL" id="JAHRIP010028259">
    <property type="protein sequence ID" value="MEQ2290238.1"/>
    <property type="molecule type" value="Genomic_DNA"/>
</dbReference>
<feature type="transmembrane region" description="Helical" evidence="2">
    <location>
        <begin position="17"/>
        <end position="39"/>
    </location>
</feature>
<evidence type="ECO:0000313" key="3">
    <source>
        <dbReference type="EMBL" id="MEQ2290238.1"/>
    </source>
</evidence>
<keyword evidence="4" id="KW-1185">Reference proteome</keyword>
<gene>
    <name evidence="3" type="ORF">AMECASPLE_001354</name>
</gene>
<keyword evidence="2" id="KW-0812">Transmembrane</keyword>
<keyword evidence="2" id="KW-1133">Transmembrane helix</keyword>
<feature type="compositionally biased region" description="Basic and acidic residues" evidence="1">
    <location>
        <begin position="196"/>
        <end position="210"/>
    </location>
</feature>
<organism evidence="3 4">
    <name type="scientific">Ameca splendens</name>
    <dbReference type="NCBI Taxonomy" id="208324"/>
    <lineage>
        <taxon>Eukaryota</taxon>
        <taxon>Metazoa</taxon>
        <taxon>Chordata</taxon>
        <taxon>Craniata</taxon>
        <taxon>Vertebrata</taxon>
        <taxon>Euteleostomi</taxon>
        <taxon>Actinopterygii</taxon>
        <taxon>Neopterygii</taxon>
        <taxon>Teleostei</taxon>
        <taxon>Neoteleostei</taxon>
        <taxon>Acanthomorphata</taxon>
        <taxon>Ovalentaria</taxon>
        <taxon>Atherinomorphae</taxon>
        <taxon>Cyprinodontiformes</taxon>
        <taxon>Goodeidae</taxon>
        <taxon>Ameca</taxon>
    </lineage>
</organism>
<keyword evidence="2" id="KW-0472">Membrane</keyword>
<proteinExistence type="predicted"/>
<name>A0ABV0Y9L2_9TELE</name>
<evidence type="ECO:0000313" key="4">
    <source>
        <dbReference type="Proteomes" id="UP001469553"/>
    </source>
</evidence>
<feature type="compositionally biased region" description="Polar residues" evidence="1">
    <location>
        <begin position="62"/>
        <end position="73"/>
    </location>
</feature>
<feature type="region of interest" description="Disordered" evidence="1">
    <location>
        <begin position="44"/>
        <end position="95"/>
    </location>
</feature>
<dbReference type="Proteomes" id="UP001469553">
    <property type="component" value="Unassembled WGS sequence"/>
</dbReference>